<dbReference type="SUPFAM" id="SSF49482">
    <property type="entry name" value="Aromatic compound dioxygenase"/>
    <property type="match status" value="1"/>
</dbReference>
<name>A0A421B1K0_9PSEU</name>
<dbReference type="Gene3D" id="2.60.130.10">
    <property type="entry name" value="Aromatic compound dioxygenase"/>
    <property type="match status" value="1"/>
</dbReference>
<evidence type="ECO:0000256" key="1">
    <source>
        <dbReference type="SAM" id="MobiDB-lite"/>
    </source>
</evidence>
<comment type="caution">
    <text evidence="2">The sequence shown here is derived from an EMBL/GenBank/DDBJ whole genome shotgun (WGS) entry which is preliminary data.</text>
</comment>
<gene>
    <name evidence="2" type="ORF">CLV68_4255</name>
</gene>
<dbReference type="PANTHER" id="PTHR34315:SF1">
    <property type="entry name" value="INTRADIOL RING-CLEAVAGE DIOXYGENASES DOMAIN-CONTAINING PROTEIN-RELATED"/>
    <property type="match status" value="1"/>
</dbReference>
<feature type="compositionally biased region" description="Gly residues" evidence="1">
    <location>
        <begin position="158"/>
        <end position="185"/>
    </location>
</feature>
<organism evidence="2 3">
    <name type="scientific">Actinokineospora cianjurensis</name>
    <dbReference type="NCBI Taxonomy" id="585224"/>
    <lineage>
        <taxon>Bacteria</taxon>
        <taxon>Bacillati</taxon>
        <taxon>Actinomycetota</taxon>
        <taxon>Actinomycetes</taxon>
        <taxon>Pseudonocardiales</taxon>
        <taxon>Pseudonocardiaceae</taxon>
        <taxon>Actinokineospora</taxon>
    </lineage>
</organism>
<evidence type="ECO:0000313" key="2">
    <source>
        <dbReference type="EMBL" id="RLK58161.1"/>
    </source>
</evidence>
<dbReference type="InterPro" id="IPR015889">
    <property type="entry name" value="Intradiol_dOase_core"/>
</dbReference>
<dbReference type="Proteomes" id="UP000282454">
    <property type="component" value="Unassembled WGS sequence"/>
</dbReference>
<feature type="region of interest" description="Disordered" evidence="1">
    <location>
        <begin position="137"/>
        <end position="190"/>
    </location>
</feature>
<evidence type="ECO:0000313" key="3">
    <source>
        <dbReference type="Proteomes" id="UP000282454"/>
    </source>
</evidence>
<dbReference type="GO" id="GO:0016702">
    <property type="term" value="F:oxidoreductase activity, acting on single donors with incorporation of molecular oxygen, incorporation of two atoms of oxygen"/>
    <property type="evidence" value="ECO:0007669"/>
    <property type="project" value="InterPro"/>
</dbReference>
<keyword evidence="2" id="KW-0560">Oxidoreductase</keyword>
<keyword evidence="3" id="KW-1185">Reference proteome</keyword>
<sequence length="304" mass="30616">MSTMRSHALDDEEGKRVSRRTLVLGGLTLAGVVAACGGEESGTGATTTTRAAAAAAAVGDDPAALLAGATTCALSPTATQGPYYFDADKVRGDIREDKVGTRLDLALKVVDSEGCAAIKDVVVEIWHCDAAGVYSGAESQSTGGGGAGMPSGGMAPPSGGGPGGGGQPPSGGPGGGAPPGGGGGAADLVPTDDKRYLRGAQVTDAQGIVRFTTIWPGWYRGRTVHIHAMVHINNTKALITQLMFDEKLNDAVYTAAPYAGHTGRDTTNDKDSIFKEPMLLTVQSSGAGYLAAKVLGVDADKDGA</sequence>
<protein>
    <submittedName>
        <fullName evidence="2">Protocatechuate 3,4-dioxygenase beta subunit</fullName>
    </submittedName>
</protein>
<dbReference type="AlphaFoldDB" id="A0A421B1K0"/>
<dbReference type="PANTHER" id="PTHR34315">
    <property type="match status" value="1"/>
</dbReference>
<dbReference type="RefSeq" id="WP_246010019.1">
    <property type="nucleotide sequence ID" value="NZ_RCDD01000003.1"/>
</dbReference>
<keyword evidence="2" id="KW-0223">Dioxygenase</keyword>
<feature type="compositionally biased region" description="Gly residues" evidence="1">
    <location>
        <begin position="142"/>
        <end position="151"/>
    </location>
</feature>
<dbReference type="EMBL" id="RCDD01000003">
    <property type="protein sequence ID" value="RLK58161.1"/>
    <property type="molecule type" value="Genomic_DNA"/>
</dbReference>
<proteinExistence type="predicted"/>
<accession>A0A421B1K0</accession>
<reference evidence="2 3" key="1">
    <citation type="submission" date="2018-10" db="EMBL/GenBank/DDBJ databases">
        <title>Genomic Encyclopedia of Archaeal and Bacterial Type Strains, Phase II (KMG-II): from individual species to whole genera.</title>
        <authorList>
            <person name="Goeker M."/>
        </authorList>
    </citation>
    <scope>NUCLEOTIDE SEQUENCE [LARGE SCALE GENOMIC DNA]</scope>
    <source>
        <strain evidence="2 3">DSM 45657</strain>
    </source>
</reference>
<dbReference type="CDD" id="cd03457">
    <property type="entry name" value="intradiol_dioxygenase_like"/>
    <property type="match status" value="1"/>
</dbReference>
<dbReference type="GO" id="GO:0005506">
    <property type="term" value="F:iron ion binding"/>
    <property type="evidence" value="ECO:0007669"/>
    <property type="project" value="InterPro"/>
</dbReference>